<gene>
    <name evidence="3" type="ORF">J2Z70_006652</name>
</gene>
<dbReference type="RefSeq" id="WP_209880051.1">
    <property type="nucleotide sequence ID" value="NZ_JAGGLV010000046.1"/>
</dbReference>
<dbReference type="InterPro" id="IPR051599">
    <property type="entry name" value="Cell_Envelope_Assoc"/>
</dbReference>
<dbReference type="EMBL" id="JAGGLV010000046">
    <property type="protein sequence ID" value="MBP2116422.1"/>
    <property type="molecule type" value="Genomic_DNA"/>
</dbReference>
<keyword evidence="1" id="KW-1133">Transmembrane helix</keyword>
<feature type="domain" description="DUF218" evidence="2">
    <location>
        <begin position="63"/>
        <end position="185"/>
    </location>
</feature>
<keyword evidence="1" id="KW-0472">Membrane</keyword>
<dbReference type="PANTHER" id="PTHR30336">
    <property type="entry name" value="INNER MEMBRANE PROTEIN, PROBABLE PERMEASE"/>
    <property type="match status" value="1"/>
</dbReference>
<dbReference type="Proteomes" id="UP000773462">
    <property type="component" value="Unassembled WGS sequence"/>
</dbReference>
<feature type="transmembrane region" description="Helical" evidence="1">
    <location>
        <begin position="27"/>
        <end position="47"/>
    </location>
</feature>
<evidence type="ECO:0000256" key="1">
    <source>
        <dbReference type="SAM" id="Phobius"/>
    </source>
</evidence>
<dbReference type="PANTHER" id="PTHR30336:SF20">
    <property type="entry name" value="DUF218 DOMAIN-CONTAINING PROTEIN"/>
    <property type="match status" value="1"/>
</dbReference>
<reference evidence="3 4" key="1">
    <citation type="submission" date="2021-03" db="EMBL/GenBank/DDBJ databases">
        <title>Genomic Encyclopedia of Type Strains, Phase IV (KMG-IV): sequencing the most valuable type-strain genomes for metagenomic binning, comparative biology and taxonomic classification.</title>
        <authorList>
            <person name="Goeker M."/>
        </authorList>
    </citation>
    <scope>NUCLEOTIDE SEQUENCE [LARGE SCALE GENOMIC DNA]</scope>
    <source>
        <strain evidence="3 4">DSM 101953</strain>
    </source>
</reference>
<sequence length="218" mass="24735">MDWYVYQRGSSPIRKVSRKRRHRTKRVLLVSLLVLIVAGFIWCGVVFNRINSAATTSPMVKADAGVILGMSMWGDEPSPGLKERLDYALELYKSGAFSHFVVSGGLDQPEYKYTEAKGMQRYLVAHGVPDKVIYLEDQSTSTYENLLFSKTVMQQEGLSSAVVITHDFHGRRALETARKLGYKNPELGVTESKVMSMLKYKSREILAYTKWKLQELSL</sequence>
<accession>A0ABS4P281</accession>
<name>A0ABS4P281_9BACL</name>
<keyword evidence="1" id="KW-0812">Transmembrane</keyword>
<keyword evidence="4" id="KW-1185">Reference proteome</keyword>
<dbReference type="CDD" id="cd06259">
    <property type="entry name" value="YdcF-like"/>
    <property type="match status" value="1"/>
</dbReference>
<dbReference type="InterPro" id="IPR014729">
    <property type="entry name" value="Rossmann-like_a/b/a_fold"/>
</dbReference>
<organism evidence="3 4">
    <name type="scientific">Paenibacillus silagei</name>
    <dbReference type="NCBI Taxonomy" id="1670801"/>
    <lineage>
        <taxon>Bacteria</taxon>
        <taxon>Bacillati</taxon>
        <taxon>Bacillota</taxon>
        <taxon>Bacilli</taxon>
        <taxon>Bacillales</taxon>
        <taxon>Paenibacillaceae</taxon>
        <taxon>Paenibacillus</taxon>
    </lineage>
</organism>
<proteinExistence type="predicted"/>
<evidence type="ECO:0000313" key="4">
    <source>
        <dbReference type="Proteomes" id="UP000773462"/>
    </source>
</evidence>
<protein>
    <submittedName>
        <fullName evidence="3">Uncharacterized SAM-binding protein YcdF (DUF218 family)</fullName>
    </submittedName>
</protein>
<dbReference type="Pfam" id="PF02698">
    <property type="entry name" value="DUF218"/>
    <property type="match status" value="1"/>
</dbReference>
<dbReference type="InterPro" id="IPR003848">
    <property type="entry name" value="DUF218"/>
</dbReference>
<evidence type="ECO:0000313" key="3">
    <source>
        <dbReference type="EMBL" id="MBP2116422.1"/>
    </source>
</evidence>
<evidence type="ECO:0000259" key="2">
    <source>
        <dbReference type="Pfam" id="PF02698"/>
    </source>
</evidence>
<comment type="caution">
    <text evidence="3">The sequence shown here is derived from an EMBL/GenBank/DDBJ whole genome shotgun (WGS) entry which is preliminary data.</text>
</comment>
<dbReference type="Gene3D" id="3.40.50.620">
    <property type="entry name" value="HUPs"/>
    <property type="match status" value="1"/>
</dbReference>